<evidence type="ECO:0000256" key="7">
    <source>
        <dbReference type="SAM" id="MobiDB-lite"/>
    </source>
</evidence>
<dbReference type="InterPro" id="IPR020479">
    <property type="entry name" value="HD_metazoa"/>
</dbReference>
<evidence type="ECO:0000259" key="8">
    <source>
        <dbReference type="PROSITE" id="PS50071"/>
    </source>
</evidence>
<proteinExistence type="predicted"/>
<dbReference type="GO" id="GO:0000981">
    <property type="term" value="F:DNA-binding transcription factor activity, RNA polymerase II-specific"/>
    <property type="evidence" value="ECO:0007669"/>
    <property type="project" value="InterPro"/>
</dbReference>
<dbReference type="PANTHER" id="PTHR24340">
    <property type="entry name" value="HOMEOBOX PROTEIN NKX"/>
    <property type="match status" value="1"/>
</dbReference>
<organism evidence="9">
    <name type="scientific">Schistocephalus solidus</name>
    <name type="common">Tapeworm</name>
    <dbReference type="NCBI Taxonomy" id="70667"/>
    <lineage>
        <taxon>Eukaryota</taxon>
        <taxon>Metazoa</taxon>
        <taxon>Spiralia</taxon>
        <taxon>Lophotrochozoa</taxon>
        <taxon>Platyhelminthes</taxon>
        <taxon>Cestoda</taxon>
        <taxon>Eucestoda</taxon>
        <taxon>Diphyllobothriidea</taxon>
        <taxon>Diphyllobothriidae</taxon>
        <taxon>Schistocephalus</taxon>
    </lineage>
</organism>
<feature type="compositionally biased region" description="Basic and acidic residues" evidence="7">
    <location>
        <begin position="484"/>
        <end position="494"/>
    </location>
</feature>
<keyword evidence="4 5" id="KW-0539">Nucleus</keyword>
<dbReference type="InterPro" id="IPR009057">
    <property type="entry name" value="Homeodomain-like_sf"/>
</dbReference>
<reference evidence="9" key="1">
    <citation type="submission" date="2016-01" db="EMBL/GenBank/DDBJ databases">
        <title>Reference transcriptome for the parasite Schistocephalus solidus: insights into the molecular evolution of parasitism.</title>
        <authorList>
            <person name="Hebert F.O."/>
            <person name="Grambauer S."/>
            <person name="Barber I."/>
            <person name="Landry C.R."/>
            <person name="Aubin-Horth N."/>
        </authorList>
    </citation>
    <scope>NUCLEOTIDE SEQUENCE</scope>
</reference>
<dbReference type="PROSITE" id="PS00027">
    <property type="entry name" value="HOMEOBOX_1"/>
    <property type="match status" value="1"/>
</dbReference>
<dbReference type="PRINTS" id="PR00024">
    <property type="entry name" value="HOMEOBOX"/>
</dbReference>
<dbReference type="EMBL" id="GEEE01008916">
    <property type="protein sequence ID" value="JAP54309.1"/>
    <property type="molecule type" value="Transcribed_RNA"/>
</dbReference>
<evidence type="ECO:0000256" key="3">
    <source>
        <dbReference type="ARBA" id="ARBA00023155"/>
    </source>
</evidence>
<feature type="compositionally biased region" description="Polar residues" evidence="7">
    <location>
        <begin position="131"/>
        <end position="146"/>
    </location>
</feature>
<dbReference type="GO" id="GO:0005634">
    <property type="term" value="C:nucleus"/>
    <property type="evidence" value="ECO:0007669"/>
    <property type="project" value="UniProtKB-SubCell"/>
</dbReference>
<feature type="DNA-binding region" description="Homeobox" evidence="5">
    <location>
        <begin position="253"/>
        <end position="312"/>
    </location>
</feature>
<evidence type="ECO:0000256" key="1">
    <source>
        <dbReference type="ARBA" id="ARBA00004123"/>
    </source>
</evidence>
<evidence type="ECO:0000313" key="9">
    <source>
        <dbReference type="EMBL" id="JAP54309.1"/>
    </source>
</evidence>
<dbReference type="SUPFAM" id="SSF46689">
    <property type="entry name" value="Homeodomain-like"/>
    <property type="match status" value="1"/>
</dbReference>
<dbReference type="GO" id="GO:0000978">
    <property type="term" value="F:RNA polymerase II cis-regulatory region sequence-specific DNA binding"/>
    <property type="evidence" value="ECO:0007669"/>
    <property type="project" value="TreeGrafter"/>
</dbReference>
<dbReference type="InterPro" id="IPR001356">
    <property type="entry name" value="HD"/>
</dbReference>
<evidence type="ECO:0000256" key="2">
    <source>
        <dbReference type="ARBA" id="ARBA00023125"/>
    </source>
</evidence>
<evidence type="ECO:0000256" key="4">
    <source>
        <dbReference type="ARBA" id="ARBA00023242"/>
    </source>
</evidence>
<feature type="domain" description="Homeobox" evidence="8">
    <location>
        <begin position="251"/>
        <end position="311"/>
    </location>
</feature>
<dbReference type="PROSITE" id="PS50071">
    <property type="entry name" value="HOMEOBOX_2"/>
    <property type="match status" value="1"/>
</dbReference>
<dbReference type="GO" id="GO:0030154">
    <property type="term" value="P:cell differentiation"/>
    <property type="evidence" value="ECO:0007669"/>
    <property type="project" value="TreeGrafter"/>
</dbReference>
<feature type="compositionally biased region" description="Acidic residues" evidence="7">
    <location>
        <begin position="194"/>
        <end position="204"/>
    </location>
</feature>
<dbReference type="InterPro" id="IPR050394">
    <property type="entry name" value="Homeobox_NK-like"/>
</dbReference>
<evidence type="ECO:0000256" key="5">
    <source>
        <dbReference type="PROSITE-ProRule" id="PRU00108"/>
    </source>
</evidence>
<protein>
    <submittedName>
        <fullName evidence="9">Homeobox protein slou</fullName>
    </submittedName>
</protein>
<dbReference type="CDD" id="cd00086">
    <property type="entry name" value="homeodomain"/>
    <property type="match status" value="1"/>
</dbReference>
<dbReference type="AlphaFoldDB" id="A0A0X3PRM8"/>
<name>A0A0X3PRM8_SCHSO</name>
<keyword evidence="2 5" id="KW-0238">DNA-binding</keyword>
<gene>
    <name evidence="9" type="primary">SLOU</name>
    <name evidence="9" type="ORF">TR151019</name>
</gene>
<keyword evidence="3 5" id="KW-0371">Homeobox</keyword>
<dbReference type="SMART" id="SM00389">
    <property type="entry name" value="HOX"/>
    <property type="match status" value="1"/>
</dbReference>
<dbReference type="Pfam" id="PF00046">
    <property type="entry name" value="Homeodomain"/>
    <property type="match status" value="1"/>
</dbReference>
<dbReference type="Gene3D" id="1.10.10.60">
    <property type="entry name" value="Homeodomain-like"/>
    <property type="match status" value="1"/>
</dbReference>
<comment type="subcellular location">
    <subcellularLocation>
        <location evidence="1 5 6">Nucleus</location>
    </subcellularLocation>
</comment>
<accession>A0A0X3PRM8</accession>
<dbReference type="InterPro" id="IPR017970">
    <property type="entry name" value="Homeobox_CS"/>
</dbReference>
<feature type="compositionally biased region" description="Polar residues" evidence="7">
    <location>
        <begin position="466"/>
        <end position="478"/>
    </location>
</feature>
<sequence>MLSLTNSDQDRHFAHMQPIAPIGIQHLEDLETLNFEDNEEVEEAQGQNIMNSNDLTWSSGVGVKSSPTKSGSVVQRSFLICDILDASTSRTVLTCYPQDQLHEDNHVSEDVCFQDGTREGAAYQTPVNNVSSSVLCPNRRQTSLDNSPDEDSTSINSFDTEPTDLSEAPGKRARLVSGQPSNSIRRENVKCNLVDEETREEDETDSRSSSVGEKSVQYRAAAAGDYDDVSGWNVDGEDRQSDRMCLSASGRKTRRARTAFTYEQLVTLENKFKSTRYLSVYERLNLALALNLTETQVKIWFQNRRTKWKKQNPGKDVNSPTALSPPILFPPAPSAAASKTPLDPLYPYVVPAGTRRRFSGSHEMNAFASTIKLGALEKTGGICPNPLTQTPVTVAQNNNFEPTSSQGDAAEQCIRQTAHSGSTQQFQVALRDHYAKLLDVASFSGAPFSFVTATTAAPSDVLQPKPTGTPTRQTTEVTGGTEWSVKEREEEEGKQLCTGQQWSLKMQEQTSLLLRAASFAASAIASVRRTNNLPPELGPHPVNDAVLPQAESTPRLSSPLKRPKPLPLLRTTGWNDLHLLSSRASASNDQNMDKTYGLVNGDTIPSSVSDMIVVSRSIPFTSWSPTILGSITDRSAMKLEKHFPASPEIVTQASILPLPPPPTALFNWSV</sequence>
<dbReference type="PANTHER" id="PTHR24340:SF37">
    <property type="entry name" value="HOMEOBOX PROTEIN SLOU"/>
    <property type="match status" value="1"/>
</dbReference>
<feature type="region of interest" description="Disordered" evidence="7">
    <location>
        <begin position="131"/>
        <end position="216"/>
    </location>
</feature>
<feature type="region of interest" description="Disordered" evidence="7">
    <location>
        <begin position="461"/>
        <end position="494"/>
    </location>
</feature>
<evidence type="ECO:0000256" key="6">
    <source>
        <dbReference type="RuleBase" id="RU000682"/>
    </source>
</evidence>